<name>A0A9J5XES3_SOLCO</name>
<gene>
    <name evidence="1" type="ORF">H5410_046612</name>
</gene>
<dbReference type="EMBL" id="JACXVP010000009">
    <property type="protein sequence ID" value="KAG5586178.1"/>
    <property type="molecule type" value="Genomic_DNA"/>
</dbReference>
<accession>A0A9J5XES3</accession>
<reference evidence="1 2" key="1">
    <citation type="submission" date="2020-09" db="EMBL/GenBank/DDBJ databases">
        <title>De no assembly of potato wild relative species, Solanum commersonii.</title>
        <authorList>
            <person name="Cho K."/>
        </authorList>
    </citation>
    <scope>NUCLEOTIDE SEQUENCE [LARGE SCALE GENOMIC DNA]</scope>
    <source>
        <strain evidence="1">LZ3.2</strain>
        <tissue evidence="1">Leaf</tissue>
    </source>
</reference>
<keyword evidence="2" id="KW-1185">Reference proteome</keyword>
<evidence type="ECO:0000313" key="2">
    <source>
        <dbReference type="Proteomes" id="UP000824120"/>
    </source>
</evidence>
<evidence type="ECO:0000313" key="1">
    <source>
        <dbReference type="EMBL" id="KAG5586178.1"/>
    </source>
</evidence>
<proteinExistence type="predicted"/>
<comment type="caution">
    <text evidence="1">The sequence shown here is derived from an EMBL/GenBank/DDBJ whole genome shotgun (WGS) entry which is preliminary data.</text>
</comment>
<sequence>MKELMPEHHQAHYAIRRRDLLRPFIPVREALKEKDKKGDEKSSRRFAELFCEAVLYRPMVQNVKMRKENMKRQ</sequence>
<protein>
    <submittedName>
        <fullName evidence="1">Uncharacterized protein</fullName>
    </submittedName>
</protein>
<dbReference type="AlphaFoldDB" id="A0A9J5XES3"/>
<organism evidence="1 2">
    <name type="scientific">Solanum commersonii</name>
    <name type="common">Commerson's wild potato</name>
    <name type="synonym">Commerson's nightshade</name>
    <dbReference type="NCBI Taxonomy" id="4109"/>
    <lineage>
        <taxon>Eukaryota</taxon>
        <taxon>Viridiplantae</taxon>
        <taxon>Streptophyta</taxon>
        <taxon>Embryophyta</taxon>
        <taxon>Tracheophyta</taxon>
        <taxon>Spermatophyta</taxon>
        <taxon>Magnoliopsida</taxon>
        <taxon>eudicotyledons</taxon>
        <taxon>Gunneridae</taxon>
        <taxon>Pentapetalae</taxon>
        <taxon>asterids</taxon>
        <taxon>lamiids</taxon>
        <taxon>Solanales</taxon>
        <taxon>Solanaceae</taxon>
        <taxon>Solanoideae</taxon>
        <taxon>Solaneae</taxon>
        <taxon>Solanum</taxon>
    </lineage>
</organism>
<dbReference type="Proteomes" id="UP000824120">
    <property type="component" value="Chromosome 9"/>
</dbReference>